<evidence type="ECO:0000313" key="2">
    <source>
        <dbReference type="Proteomes" id="UP001234297"/>
    </source>
</evidence>
<comment type="caution">
    <text evidence="1">The sequence shown here is derived from an EMBL/GenBank/DDBJ whole genome shotgun (WGS) entry which is preliminary data.</text>
</comment>
<accession>A0ACC2MPG5</accession>
<dbReference type="Proteomes" id="UP001234297">
    <property type="component" value="Chromosome 1"/>
</dbReference>
<evidence type="ECO:0000313" key="1">
    <source>
        <dbReference type="EMBL" id="KAJ8647535.1"/>
    </source>
</evidence>
<organism evidence="1 2">
    <name type="scientific">Persea americana</name>
    <name type="common">Avocado</name>
    <dbReference type="NCBI Taxonomy" id="3435"/>
    <lineage>
        <taxon>Eukaryota</taxon>
        <taxon>Viridiplantae</taxon>
        <taxon>Streptophyta</taxon>
        <taxon>Embryophyta</taxon>
        <taxon>Tracheophyta</taxon>
        <taxon>Spermatophyta</taxon>
        <taxon>Magnoliopsida</taxon>
        <taxon>Magnoliidae</taxon>
        <taxon>Laurales</taxon>
        <taxon>Lauraceae</taxon>
        <taxon>Persea</taxon>
    </lineage>
</organism>
<name>A0ACC2MPG5_PERAE</name>
<sequence>MRWIGLRPDQFTFASVFRAYASLASLEQGRRAHGVMIKSRIKSNVVVYSALVDMYFKCSSPQDGHLAFVKSPERNVVTWTALIAGYGQHGCASEVLTLFDQMVAEGFTPNHVTFLVVLSACSRGGLIDKGWKLFNSMTGCYGVRPRVEHYAAMVDLLGRAGRLDDAYELVQRSSSSGEYPVIWGALLGGSRIHGDLQLARLAASKFFELDPNNAGKYTVLSNAYADFGLWEDVERVREMMRRTRMRKDPAWSWIEVRGVVHTFLVGDQSHQQIEWIRETVKQLSHILSEAVYVPDLEGDHVGTYYED</sequence>
<dbReference type="EMBL" id="CM056809">
    <property type="protein sequence ID" value="KAJ8647535.1"/>
    <property type="molecule type" value="Genomic_DNA"/>
</dbReference>
<protein>
    <submittedName>
        <fullName evidence="1">Uncharacterized protein</fullName>
    </submittedName>
</protein>
<reference evidence="1 2" key="1">
    <citation type="journal article" date="2022" name="Hortic Res">
        <title>A haplotype resolved chromosomal level avocado genome allows analysis of novel avocado genes.</title>
        <authorList>
            <person name="Nath O."/>
            <person name="Fletcher S.J."/>
            <person name="Hayward A."/>
            <person name="Shaw L.M."/>
            <person name="Masouleh A.K."/>
            <person name="Furtado A."/>
            <person name="Henry R.J."/>
            <person name="Mitter N."/>
        </authorList>
    </citation>
    <scope>NUCLEOTIDE SEQUENCE [LARGE SCALE GENOMIC DNA]</scope>
    <source>
        <strain evidence="2">cv. Hass</strain>
    </source>
</reference>
<gene>
    <name evidence="1" type="ORF">MRB53_000558</name>
</gene>
<proteinExistence type="predicted"/>
<keyword evidence="2" id="KW-1185">Reference proteome</keyword>